<feature type="compositionally biased region" description="Polar residues" evidence="2">
    <location>
        <begin position="163"/>
        <end position="172"/>
    </location>
</feature>
<keyword evidence="1" id="KW-0539">Nucleus</keyword>
<keyword evidence="5" id="KW-1185">Reference proteome</keyword>
<dbReference type="GO" id="GO:0043565">
    <property type="term" value="F:sequence-specific DNA binding"/>
    <property type="evidence" value="ECO:0007669"/>
    <property type="project" value="TreeGrafter"/>
</dbReference>
<dbReference type="PANTHER" id="PTHR21712:SF29">
    <property type="entry name" value="PRE-RRNA-PROCESSING PROTEIN FHL1"/>
    <property type="match status" value="1"/>
</dbReference>
<evidence type="ECO:0000313" key="5">
    <source>
        <dbReference type="Proteomes" id="UP000683000"/>
    </source>
</evidence>
<dbReference type="EMBL" id="JAGFBS010000011">
    <property type="protein sequence ID" value="KAG6376638.1"/>
    <property type="molecule type" value="Genomic_DNA"/>
</dbReference>
<feature type="compositionally biased region" description="Polar residues" evidence="2">
    <location>
        <begin position="20"/>
        <end position="38"/>
    </location>
</feature>
<dbReference type="PROSITE" id="PS50006">
    <property type="entry name" value="FHA_DOMAIN"/>
    <property type="match status" value="1"/>
</dbReference>
<dbReference type="Proteomes" id="UP000683000">
    <property type="component" value="Unassembled WGS sequence"/>
</dbReference>
<dbReference type="InterPro" id="IPR000253">
    <property type="entry name" value="FHA_dom"/>
</dbReference>
<dbReference type="SUPFAM" id="SSF49879">
    <property type="entry name" value="SMAD/FHA domain"/>
    <property type="match status" value="1"/>
</dbReference>
<feature type="region of interest" description="Disordered" evidence="2">
    <location>
        <begin position="108"/>
        <end position="172"/>
    </location>
</feature>
<evidence type="ECO:0000256" key="2">
    <source>
        <dbReference type="SAM" id="MobiDB-lite"/>
    </source>
</evidence>
<dbReference type="InterPro" id="IPR045178">
    <property type="entry name" value="Fhl1/FHA1"/>
</dbReference>
<feature type="domain" description="FHA" evidence="3">
    <location>
        <begin position="12"/>
        <end position="81"/>
    </location>
</feature>
<dbReference type="InterPro" id="IPR008984">
    <property type="entry name" value="SMAD_FHA_dom_sf"/>
</dbReference>
<evidence type="ECO:0000256" key="1">
    <source>
        <dbReference type="ARBA" id="ARBA00023242"/>
    </source>
</evidence>
<gene>
    <name evidence="4" type="ORF">JVT61DRAFT_1623</name>
</gene>
<sequence>MHVTDKHDYLTVTIGRSLPPTSASLNSTDGPPSSQSPVNVDLGPLKSVSRLHTRIEYKEEEAHFVLIVIGHNGAWVDGVWSGSGSWVPLGERSQIQIVSQTLHFMLPPPAMVDESPSPSSASSVQRARSPSIDITSISPPSSLPSHSPSPRTAPSLPPPKTFALSQPSTPEL</sequence>
<dbReference type="Pfam" id="PF00498">
    <property type="entry name" value="FHA"/>
    <property type="match status" value="1"/>
</dbReference>
<dbReference type="Gene3D" id="2.60.200.20">
    <property type="match status" value="1"/>
</dbReference>
<proteinExistence type="predicted"/>
<evidence type="ECO:0000259" key="3">
    <source>
        <dbReference type="PROSITE" id="PS50006"/>
    </source>
</evidence>
<accession>A0A8I3AAV8</accession>
<organism evidence="4 5">
    <name type="scientific">Boletus reticuloceps</name>
    <dbReference type="NCBI Taxonomy" id="495285"/>
    <lineage>
        <taxon>Eukaryota</taxon>
        <taxon>Fungi</taxon>
        <taxon>Dikarya</taxon>
        <taxon>Basidiomycota</taxon>
        <taxon>Agaricomycotina</taxon>
        <taxon>Agaricomycetes</taxon>
        <taxon>Agaricomycetidae</taxon>
        <taxon>Boletales</taxon>
        <taxon>Boletineae</taxon>
        <taxon>Boletaceae</taxon>
        <taxon>Boletoideae</taxon>
        <taxon>Boletus</taxon>
    </lineage>
</organism>
<dbReference type="PANTHER" id="PTHR21712">
    <property type="entry name" value="PRE-RRNA-PROCESSING PROTEIN FHL1"/>
    <property type="match status" value="1"/>
</dbReference>
<dbReference type="OrthoDB" id="5954824at2759"/>
<comment type="caution">
    <text evidence="4">The sequence shown here is derived from an EMBL/GenBank/DDBJ whole genome shotgun (WGS) entry which is preliminary data.</text>
</comment>
<feature type="region of interest" description="Disordered" evidence="2">
    <location>
        <begin position="20"/>
        <end position="41"/>
    </location>
</feature>
<dbReference type="GO" id="GO:0060962">
    <property type="term" value="P:regulation of ribosomal protein gene transcription by RNA polymerase II"/>
    <property type="evidence" value="ECO:0007669"/>
    <property type="project" value="InterPro"/>
</dbReference>
<dbReference type="AlphaFoldDB" id="A0A8I3AAV8"/>
<protein>
    <recommendedName>
        <fullName evidence="3">FHA domain-containing protein</fullName>
    </recommendedName>
</protein>
<name>A0A8I3AAV8_9AGAM</name>
<dbReference type="GO" id="GO:0005634">
    <property type="term" value="C:nucleus"/>
    <property type="evidence" value="ECO:0007669"/>
    <property type="project" value="TreeGrafter"/>
</dbReference>
<feature type="compositionally biased region" description="Low complexity" evidence="2">
    <location>
        <begin position="115"/>
        <end position="154"/>
    </location>
</feature>
<reference evidence="4" key="1">
    <citation type="submission" date="2021-03" db="EMBL/GenBank/DDBJ databases">
        <title>Evolutionary innovations through gain and loss of genes in the ectomycorrhizal Boletales.</title>
        <authorList>
            <person name="Wu G."/>
            <person name="Miyauchi S."/>
            <person name="Morin E."/>
            <person name="Yang Z.-L."/>
            <person name="Xu J."/>
            <person name="Martin F.M."/>
        </authorList>
    </citation>
    <scope>NUCLEOTIDE SEQUENCE</scope>
    <source>
        <strain evidence="4">BR01</strain>
    </source>
</reference>
<evidence type="ECO:0000313" key="4">
    <source>
        <dbReference type="EMBL" id="KAG6376638.1"/>
    </source>
</evidence>